<sequence length="220" mass="24153">MNLATYWLDIIGGPVVLLLVLFSICASALVLIKLYQYWMLAPKDKVAADDLLRLFSEDNTQAVLELSENQKNGRIQLIAQAQDMIQNNGLNMDHLKTELFRRARLLLRPLQDYLRPLEIIATLAPLLGLFGTVLGMIEAFKAMEAAGSQVDPAVLSGGIWQALLTTAVGLAVAIPVTLIHGALEKRAENTAAQMENDIEFMLTHIAMKLSPSTENSLRSA</sequence>
<dbReference type="STRING" id="207949.RED65_02408"/>
<dbReference type="GO" id="GO:0017038">
    <property type="term" value="P:protein import"/>
    <property type="evidence" value="ECO:0007669"/>
    <property type="project" value="TreeGrafter"/>
</dbReference>
<feature type="domain" description="MotA/TolQ/ExbB proton channel" evidence="10">
    <location>
        <begin position="85"/>
        <end position="195"/>
    </location>
</feature>
<dbReference type="RefSeq" id="WP_007019338.1">
    <property type="nucleotide sequence ID" value="NZ_CH724123.1"/>
</dbReference>
<feature type="transmembrane region" description="Helical" evidence="9">
    <location>
        <begin position="6"/>
        <end position="32"/>
    </location>
</feature>
<evidence type="ECO:0000256" key="5">
    <source>
        <dbReference type="ARBA" id="ARBA00022927"/>
    </source>
</evidence>
<keyword evidence="4 9" id="KW-0812">Transmembrane</keyword>
<dbReference type="InterPro" id="IPR050790">
    <property type="entry name" value="ExbB/TolQ_transport"/>
</dbReference>
<evidence type="ECO:0000313" key="11">
    <source>
        <dbReference type="EMBL" id="EAT10935.1"/>
    </source>
</evidence>
<dbReference type="OrthoDB" id="4045at2"/>
<comment type="caution">
    <text evidence="11">The sequence shown here is derived from an EMBL/GenBank/DDBJ whole genome shotgun (WGS) entry which is preliminary data.</text>
</comment>
<organism evidence="11 12">
    <name type="scientific">Bermanella marisrubri</name>
    <dbReference type="NCBI Taxonomy" id="207949"/>
    <lineage>
        <taxon>Bacteria</taxon>
        <taxon>Pseudomonadati</taxon>
        <taxon>Pseudomonadota</taxon>
        <taxon>Gammaproteobacteria</taxon>
        <taxon>Oceanospirillales</taxon>
        <taxon>Oceanospirillaceae</taxon>
        <taxon>Bermanella</taxon>
    </lineage>
</organism>
<accession>Q1MY75</accession>
<feature type="transmembrane region" description="Helical" evidence="9">
    <location>
        <begin position="117"/>
        <end position="137"/>
    </location>
</feature>
<gene>
    <name evidence="11" type="ORF">RED65_02408</name>
</gene>
<dbReference type="EMBL" id="AAQH01000028">
    <property type="protein sequence ID" value="EAT10935.1"/>
    <property type="molecule type" value="Genomic_DNA"/>
</dbReference>
<evidence type="ECO:0000256" key="6">
    <source>
        <dbReference type="ARBA" id="ARBA00022989"/>
    </source>
</evidence>
<keyword evidence="6 9" id="KW-1133">Transmembrane helix</keyword>
<feature type="transmembrane region" description="Helical" evidence="9">
    <location>
        <begin position="157"/>
        <end position="179"/>
    </location>
</feature>
<evidence type="ECO:0000256" key="9">
    <source>
        <dbReference type="SAM" id="Phobius"/>
    </source>
</evidence>
<keyword evidence="2 8" id="KW-0813">Transport</keyword>
<evidence type="ECO:0000256" key="2">
    <source>
        <dbReference type="ARBA" id="ARBA00022448"/>
    </source>
</evidence>
<dbReference type="InterPro" id="IPR002898">
    <property type="entry name" value="MotA_ExbB_proton_chnl"/>
</dbReference>
<name>Q1MY75_9GAMM</name>
<dbReference type="AlphaFoldDB" id="Q1MY75"/>
<evidence type="ECO:0000256" key="3">
    <source>
        <dbReference type="ARBA" id="ARBA00022475"/>
    </source>
</evidence>
<keyword evidence="3" id="KW-1003">Cell membrane</keyword>
<evidence type="ECO:0000256" key="8">
    <source>
        <dbReference type="RuleBase" id="RU004057"/>
    </source>
</evidence>
<keyword evidence="7 9" id="KW-0472">Membrane</keyword>
<evidence type="ECO:0000256" key="7">
    <source>
        <dbReference type="ARBA" id="ARBA00023136"/>
    </source>
</evidence>
<evidence type="ECO:0000259" key="10">
    <source>
        <dbReference type="Pfam" id="PF01618"/>
    </source>
</evidence>
<dbReference type="GO" id="GO:0005886">
    <property type="term" value="C:plasma membrane"/>
    <property type="evidence" value="ECO:0007669"/>
    <property type="project" value="UniProtKB-SubCell"/>
</dbReference>
<reference evidence="11 12" key="1">
    <citation type="submission" date="2006-03" db="EMBL/GenBank/DDBJ databases">
        <authorList>
            <person name="Pinhassi J."/>
            <person name="Pedros-Alio C."/>
            <person name="Ferriera S."/>
            <person name="Johnson J."/>
            <person name="Kravitz S."/>
            <person name="Halpern A."/>
            <person name="Remington K."/>
            <person name="Beeson K."/>
            <person name="Tran B."/>
            <person name="Rogers Y.-H."/>
            <person name="Friedman R."/>
            <person name="Venter J.C."/>
        </authorList>
    </citation>
    <scope>NUCLEOTIDE SEQUENCE [LARGE SCALE GENOMIC DNA]</scope>
    <source>
        <strain evidence="11 12">RED65</strain>
    </source>
</reference>
<comment type="similarity">
    <text evidence="8">Belongs to the exbB/tolQ family.</text>
</comment>
<dbReference type="PANTHER" id="PTHR30625:SF15">
    <property type="entry name" value="BIOPOLYMER TRANSPORT PROTEIN EXBB"/>
    <property type="match status" value="1"/>
</dbReference>
<proteinExistence type="inferred from homology"/>
<dbReference type="HOGENOM" id="CLU_053325_4_2_6"/>
<evidence type="ECO:0000256" key="4">
    <source>
        <dbReference type="ARBA" id="ARBA00022692"/>
    </source>
</evidence>
<evidence type="ECO:0000256" key="1">
    <source>
        <dbReference type="ARBA" id="ARBA00004651"/>
    </source>
</evidence>
<dbReference type="Pfam" id="PF01618">
    <property type="entry name" value="MotA_ExbB"/>
    <property type="match status" value="1"/>
</dbReference>
<dbReference type="Proteomes" id="UP000004263">
    <property type="component" value="Unassembled WGS sequence"/>
</dbReference>
<dbReference type="PANTHER" id="PTHR30625">
    <property type="entry name" value="PROTEIN TOLQ"/>
    <property type="match status" value="1"/>
</dbReference>
<keyword evidence="12" id="KW-1185">Reference proteome</keyword>
<evidence type="ECO:0000313" key="12">
    <source>
        <dbReference type="Proteomes" id="UP000004263"/>
    </source>
</evidence>
<comment type="subcellular location">
    <subcellularLocation>
        <location evidence="1">Cell membrane</location>
        <topology evidence="1">Multi-pass membrane protein</topology>
    </subcellularLocation>
    <subcellularLocation>
        <location evidence="8">Membrane</location>
        <topology evidence="8">Multi-pass membrane protein</topology>
    </subcellularLocation>
</comment>
<keyword evidence="5 8" id="KW-0653">Protein transport</keyword>
<protein>
    <submittedName>
        <fullName evidence="11">MotA/TolQ/ExbB proton channel family protein</fullName>
    </submittedName>
</protein>